<dbReference type="AlphaFoldDB" id="A0A660SGS9"/>
<accession>A0A660SGS9</accession>
<dbReference type="InterPro" id="IPR011047">
    <property type="entry name" value="Quinoprotein_ADH-like_sf"/>
</dbReference>
<dbReference type="SUPFAM" id="SSF50998">
    <property type="entry name" value="Quinoprotein alcohol dehydrogenase-like"/>
    <property type="match status" value="1"/>
</dbReference>
<evidence type="ECO:0000313" key="1">
    <source>
        <dbReference type="EMBL" id="RKX69346.1"/>
    </source>
</evidence>
<reference evidence="1 2" key="1">
    <citation type="submission" date="2018-06" db="EMBL/GenBank/DDBJ databases">
        <title>Extensive metabolic versatility and redundancy in microbially diverse, dynamic hydrothermal sediments.</title>
        <authorList>
            <person name="Dombrowski N."/>
            <person name="Teske A."/>
            <person name="Baker B.J."/>
        </authorList>
    </citation>
    <scope>NUCLEOTIDE SEQUENCE [LARGE SCALE GENOMIC DNA]</scope>
    <source>
        <strain evidence="1">B10_G13</strain>
    </source>
</reference>
<protein>
    <submittedName>
        <fullName evidence="1">Uncharacterized protein</fullName>
    </submittedName>
</protein>
<gene>
    <name evidence="1" type="ORF">DRP43_04495</name>
</gene>
<evidence type="ECO:0000313" key="2">
    <source>
        <dbReference type="Proteomes" id="UP000271125"/>
    </source>
</evidence>
<organism evidence="1 2">
    <name type="scientific">candidate division TA06 bacterium</name>
    <dbReference type="NCBI Taxonomy" id="2250710"/>
    <lineage>
        <taxon>Bacteria</taxon>
        <taxon>Bacteria division TA06</taxon>
    </lineage>
</organism>
<proteinExistence type="predicted"/>
<comment type="caution">
    <text evidence="1">The sequence shown here is derived from an EMBL/GenBank/DDBJ whole genome shotgun (WGS) entry which is preliminary data.</text>
</comment>
<name>A0A660SGS9_UNCT6</name>
<dbReference type="Proteomes" id="UP000271125">
    <property type="component" value="Unassembled WGS sequence"/>
</dbReference>
<dbReference type="EMBL" id="QNBD01000199">
    <property type="protein sequence ID" value="RKX69346.1"/>
    <property type="molecule type" value="Genomic_DNA"/>
</dbReference>
<sequence>MYLLQLILFLFFSFNNNYTFIPFSRYINNICSGDNSVLITTPYSFGIYDPINDSIVYYSNQNKRILNAISINGGDTYLIFHKYSLTVLNPYLNMYEEIKHSGHSFSKYGVDRDIYLKTVRGEIFRITGNWLQEDNSYSNNWTNIIKIPKPILYVELAPYMIRKGNQTYYYTAIDTFKHLIFAGTDRYGLFVVNKYTGQKKHIINGISGTIRGIRSFKNKLIIYSENDIILYKNNSVDFLLDTTYFYPHFNDKINDVSIIDNVIYIAGQHKIYKISNNNIVPIVHYNSGIIGKITNYKEGMLICTDNGLLYYTNNKFNYLLRNQPVNDVKVKGNIVFIATERGVFFSDNDSSFTMFTGIPSFPFKELVINNDIIAGLGKDGILYIHNLKNDSLSSFHVSTNLQYGNIFTSDSIIFHIDNSRIITYPQIDNCNCDKMPNNILGFSILDNNIILLTRAGLSIFPLNDIFPELSH</sequence>